<proteinExistence type="predicted"/>
<dbReference type="CDD" id="cd00303">
    <property type="entry name" value="retropepsin_like"/>
    <property type="match status" value="1"/>
</dbReference>
<dbReference type="AlphaFoldDB" id="A0A8J5EUD0"/>
<keyword evidence="1" id="KW-0862">Zinc</keyword>
<keyword evidence="5" id="KW-1185">Reference proteome</keyword>
<evidence type="ECO:0000313" key="4">
    <source>
        <dbReference type="EMBL" id="KAG6472566.1"/>
    </source>
</evidence>
<dbReference type="InterPro" id="IPR021109">
    <property type="entry name" value="Peptidase_aspartic_dom_sf"/>
</dbReference>
<dbReference type="Gene3D" id="4.10.60.10">
    <property type="entry name" value="Zinc finger, CCHC-type"/>
    <property type="match status" value="1"/>
</dbReference>
<name>A0A8J5EUD0_ZINOF</name>
<feature type="domain" description="CCHC-type" evidence="3">
    <location>
        <begin position="216"/>
        <end position="231"/>
    </location>
</feature>
<evidence type="ECO:0000259" key="3">
    <source>
        <dbReference type="PROSITE" id="PS50158"/>
    </source>
</evidence>
<dbReference type="GO" id="GO:0003676">
    <property type="term" value="F:nucleic acid binding"/>
    <property type="evidence" value="ECO:0007669"/>
    <property type="project" value="InterPro"/>
</dbReference>
<dbReference type="PROSITE" id="PS50158">
    <property type="entry name" value="ZF_CCHC"/>
    <property type="match status" value="1"/>
</dbReference>
<feature type="region of interest" description="Disordered" evidence="2">
    <location>
        <begin position="476"/>
        <end position="495"/>
    </location>
</feature>
<dbReference type="Pfam" id="PF08284">
    <property type="entry name" value="RVP_2"/>
    <property type="match status" value="1"/>
</dbReference>
<dbReference type="SMART" id="SM00343">
    <property type="entry name" value="ZnF_C2HC"/>
    <property type="match status" value="1"/>
</dbReference>
<dbReference type="Gene3D" id="2.40.70.10">
    <property type="entry name" value="Acid Proteases"/>
    <property type="match status" value="1"/>
</dbReference>
<organism evidence="4 5">
    <name type="scientific">Zingiber officinale</name>
    <name type="common">Ginger</name>
    <name type="synonym">Amomum zingiber</name>
    <dbReference type="NCBI Taxonomy" id="94328"/>
    <lineage>
        <taxon>Eukaryota</taxon>
        <taxon>Viridiplantae</taxon>
        <taxon>Streptophyta</taxon>
        <taxon>Embryophyta</taxon>
        <taxon>Tracheophyta</taxon>
        <taxon>Spermatophyta</taxon>
        <taxon>Magnoliopsida</taxon>
        <taxon>Liliopsida</taxon>
        <taxon>Zingiberales</taxon>
        <taxon>Zingiberaceae</taxon>
        <taxon>Zingiber</taxon>
    </lineage>
</organism>
<dbReference type="Pfam" id="PF00098">
    <property type="entry name" value="zf-CCHC"/>
    <property type="match status" value="1"/>
</dbReference>
<accession>A0A8J5EUD0</accession>
<reference evidence="4 5" key="1">
    <citation type="submission" date="2020-08" db="EMBL/GenBank/DDBJ databases">
        <title>Plant Genome Project.</title>
        <authorList>
            <person name="Zhang R.-G."/>
        </authorList>
    </citation>
    <scope>NUCLEOTIDE SEQUENCE [LARGE SCALE GENOMIC DNA]</scope>
    <source>
        <tissue evidence="4">Rhizome</tissue>
    </source>
</reference>
<dbReference type="GO" id="GO:0008270">
    <property type="term" value="F:zinc ion binding"/>
    <property type="evidence" value="ECO:0007669"/>
    <property type="project" value="UniProtKB-KW"/>
</dbReference>
<sequence>MPPRHQNTPPPLNASEQVLAGLAHLLCQNDDTSQAARTKMSYEKFHKMGPPEFTGSSDPFVAEGWVKSLETIFHYMRLEDVAKVSCTIFQLKEDATLWWEGAERTVNMETLTWEEFKKIFYDKLCRNTEGGLQVRADTEGLTRGSIEEETALFTTTVAGEETVYWTSEATRERETIQFREATGSAGFEACDATGEPTCQTCGRQHAGKCLLGAGVCYKCKQPGHLSFDCPQLRGPVTGRVYVMKTEEADPGTTLIIGRVLVLGVAVEVLFYSGATHSFILDVFVRRKGIAQEGLTESLLVTIPSGEELSTTSIVRNLEIVLQGHTMDADLIVFSMPKFDIILGMGWLSMNQAVIDFQRRTVQLSPLGGEPFTFVAAKNLRKPRLISFLQARKLINNGPLQWEIQSLGLEVYTVGRAPRLNLLTVQSTLLDLIRSGQASDEQLQKWRIRDEEKDSRIYTWTWAPRCPALDSYGFQKSTGMPYQPGEHELEVEGQDS</sequence>
<keyword evidence="1" id="KW-0863">Zinc-finger</keyword>
<keyword evidence="1" id="KW-0479">Metal-binding</keyword>
<dbReference type="InterPro" id="IPR036875">
    <property type="entry name" value="Znf_CCHC_sf"/>
</dbReference>
<evidence type="ECO:0000313" key="5">
    <source>
        <dbReference type="Proteomes" id="UP000734854"/>
    </source>
</evidence>
<dbReference type="InterPro" id="IPR032567">
    <property type="entry name" value="RTL1-rel"/>
</dbReference>
<dbReference type="SUPFAM" id="SSF50630">
    <property type="entry name" value="Acid proteases"/>
    <property type="match status" value="1"/>
</dbReference>
<dbReference type="PANTHER" id="PTHR15503:SF45">
    <property type="entry name" value="RNA-DIRECTED DNA POLYMERASE HOMOLOG"/>
    <property type="match status" value="1"/>
</dbReference>
<evidence type="ECO:0000256" key="1">
    <source>
        <dbReference type="PROSITE-ProRule" id="PRU00047"/>
    </source>
</evidence>
<dbReference type="PANTHER" id="PTHR15503">
    <property type="entry name" value="LDOC1 RELATED"/>
    <property type="match status" value="1"/>
</dbReference>
<evidence type="ECO:0000256" key="2">
    <source>
        <dbReference type="SAM" id="MobiDB-lite"/>
    </source>
</evidence>
<dbReference type="SUPFAM" id="SSF57756">
    <property type="entry name" value="Retrovirus zinc finger-like domains"/>
    <property type="match status" value="1"/>
</dbReference>
<comment type="caution">
    <text evidence="4">The sequence shown here is derived from an EMBL/GenBank/DDBJ whole genome shotgun (WGS) entry which is preliminary data.</text>
</comment>
<protein>
    <recommendedName>
        <fullName evidence="3">CCHC-type domain-containing protein</fullName>
    </recommendedName>
</protein>
<dbReference type="EMBL" id="JACMSC010000020">
    <property type="protein sequence ID" value="KAG6472566.1"/>
    <property type="molecule type" value="Genomic_DNA"/>
</dbReference>
<dbReference type="InterPro" id="IPR001878">
    <property type="entry name" value="Znf_CCHC"/>
</dbReference>
<dbReference type="Proteomes" id="UP000734854">
    <property type="component" value="Unassembled WGS sequence"/>
</dbReference>
<gene>
    <name evidence="4" type="ORF">ZIOFF_070032</name>
</gene>